<dbReference type="SUPFAM" id="SSF53474">
    <property type="entry name" value="alpha/beta-Hydrolases"/>
    <property type="match status" value="1"/>
</dbReference>
<reference evidence="1 2" key="1">
    <citation type="journal article" date="2014" name="Int. J. Syst. Evol. Microbiol.">
        <title>Phaeodactylibacter xiamenensis gen. nov., sp. nov., a member of the family Saprospiraceae isolated from the marine alga Phaeodactylum tricornutum.</title>
        <authorList>
            <person name="Chen Z.Jr."/>
            <person name="Lei X."/>
            <person name="Lai Q."/>
            <person name="Li Y."/>
            <person name="Zhang B."/>
            <person name="Zhang J."/>
            <person name="Zhang H."/>
            <person name="Yang L."/>
            <person name="Zheng W."/>
            <person name="Tian Y."/>
            <person name="Yu Z."/>
            <person name="Xu H.Jr."/>
            <person name="Zheng T."/>
        </authorList>
    </citation>
    <scope>NUCLEOTIDE SEQUENCE [LARGE SCALE GENOMIC DNA]</scope>
    <source>
        <strain evidence="1 2">KD52</strain>
    </source>
</reference>
<protein>
    <recommendedName>
        <fullName evidence="3">DUF676 domain-containing protein</fullName>
    </recommendedName>
</protein>
<gene>
    <name evidence="1" type="ORF">IX84_15445</name>
</gene>
<keyword evidence="2" id="KW-1185">Reference proteome</keyword>
<proteinExistence type="predicted"/>
<evidence type="ECO:0000313" key="1">
    <source>
        <dbReference type="EMBL" id="KGE87389.1"/>
    </source>
</evidence>
<accession>A0A098S4X7</accession>
<dbReference type="STRING" id="1524460.IX84_15445"/>
<dbReference type="EMBL" id="JPOS01000037">
    <property type="protein sequence ID" value="KGE87389.1"/>
    <property type="molecule type" value="Genomic_DNA"/>
</dbReference>
<evidence type="ECO:0000313" key="2">
    <source>
        <dbReference type="Proteomes" id="UP000029736"/>
    </source>
</evidence>
<comment type="caution">
    <text evidence="1">The sequence shown here is derived from an EMBL/GenBank/DDBJ whole genome shotgun (WGS) entry which is preliminary data.</text>
</comment>
<dbReference type="Proteomes" id="UP000029736">
    <property type="component" value="Unassembled WGS sequence"/>
</dbReference>
<dbReference type="AlphaFoldDB" id="A0A098S4X7"/>
<name>A0A098S4X7_9BACT</name>
<sequence length="1202" mass="130226">MSTGLLQEHGTPFTRLSAFNGDPDSTTISTPLRCRLVQATLLSATVNANAQVDTAALPAESGSDTFDYQILLYAYHKLKPDAVSQNLISITNNQLVDISGPQDSPYKREFAIAAAPWRKKALTAGQVYAFSPTVATNIPAQFVTGYEINTGQGFTAVAPGSVYTFTASSGSEMDFEARVTLTNGKVLLSRSKMAVVPDIGPVSPIDPVDYCAAEEFTIDLGSTEPAWDDETDRLFVQTSCCDDIIRRPLLIIGGFETPTLFDPDIEDNKVDGHPFFIDNDFDFIIQRLRDAQTPTGNRVIQDLLNDGYDLIFLDFDDETKPLEQNAQVVKQAIREINDRKVTDEPLVIAGLSMGGVVGKLALLEMERDGETHDARLFVSVDSPLRGANIPLGLQHMVHHLNGLKVHVVPGVASISLGTLVPDLSGAAFTLKRPSVRQLLTYHSEEDLLFNNSYRSFYDYFTSLGKLQQCEHLAIAAGSQIGIGQGFNPHDKLVSLAGTSGQLLTQFSNLGSGWSLPIDIASNLFLGTGGYLDFDVWSLPDMPSSPKFIYRNVTVVRVFTIPVVFDIVKVRVSGTQPFDSAPAGRSALVDDEGGALPGLLQPNFGFIPTISALEVGPYQSLAGPLSDPFQPINDNNAVLALSQTTMDYMVATIDPVVEFANLDHENPFSPENTGMLLSVASNGAVTPATLDNRTFNHGDSPEVYDYANPPMPFPVYRTEPIIDEDTDIINGGQLWVNRAGRIGFTDIAANLNNDEVSDFEVFIRSSFCEGDPTTLTIAPTARMELGQWDAAAGITNTAQVYVQADATVSIQAQGELYINKDSRFIVQEGGYTEVLSDGLLSAGFGGQVRIEKGGEARIGSGGILRVSQDSKCVVEDGGKLVLEPGAIVQLWDGDDPFGRAVLEVQGELEVQGSIDFSGNGFFDFFQSHILSLTGGIFRIEGRGIGKRFLRLRNNTTLNIGDNTVELLEGLAEYGNYAKISVGQGEAFISNIELKTGGQTAVGLLADGATKIRFVYNEAYGFANAVEAYHTYPANALDFLFFQSGFSDNRNSIWLSYGSNARVWDCHFNGTGTGVNAMLLDELQSVRVDASVIENYNVPTEPEYMTWGAVHVSNVGEYIMSGGELSNNDVGLYCPPGKYVNVTLRGQAEVADNDFYGLHIVEGNREGSNYGLVTMDCAKLLNNGLAGIKGSPPPSPTRHRTKWR</sequence>
<evidence type="ECO:0008006" key="3">
    <source>
        <dbReference type="Google" id="ProtNLM"/>
    </source>
</evidence>
<dbReference type="InterPro" id="IPR029058">
    <property type="entry name" value="AB_hydrolase_fold"/>
</dbReference>
<dbReference type="Gene3D" id="3.40.50.1820">
    <property type="entry name" value="alpha/beta hydrolase"/>
    <property type="match status" value="1"/>
</dbReference>
<organism evidence="1 2">
    <name type="scientific">Phaeodactylibacter xiamenensis</name>
    <dbReference type="NCBI Taxonomy" id="1524460"/>
    <lineage>
        <taxon>Bacteria</taxon>
        <taxon>Pseudomonadati</taxon>
        <taxon>Bacteroidota</taxon>
        <taxon>Saprospiria</taxon>
        <taxon>Saprospirales</taxon>
        <taxon>Haliscomenobacteraceae</taxon>
        <taxon>Phaeodactylibacter</taxon>
    </lineage>
</organism>